<keyword evidence="8" id="KW-1185">Reference proteome</keyword>
<accession>A0AA43QGE5</accession>
<dbReference type="GO" id="GO:0005737">
    <property type="term" value="C:cytoplasm"/>
    <property type="evidence" value="ECO:0007669"/>
    <property type="project" value="TreeGrafter"/>
</dbReference>
<evidence type="ECO:0000259" key="5">
    <source>
        <dbReference type="Pfam" id="PF00370"/>
    </source>
</evidence>
<dbReference type="CDD" id="cd07782">
    <property type="entry name" value="ASKHA_NBD_FGGY_D-RBK"/>
    <property type="match status" value="1"/>
</dbReference>
<dbReference type="InterPro" id="IPR006003">
    <property type="entry name" value="FGGY_RbtK-like"/>
</dbReference>
<protein>
    <submittedName>
        <fullName evidence="7">Uncharacterized protein</fullName>
    </submittedName>
</protein>
<evidence type="ECO:0000256" key="2">
    <source>
        <dbReference type="ARBA" id="ARBA00022679"/>
    </source>
</evidence>
<evidence type="ECO:0000259" key="6">
    <source>
        <dbReference type="Pfam" id="PF02782"/>
    </source>
</evidence>
<dbReference type="InterPro" id="IPR018484">
    <property type="entry name" value="FGGY_N"/>
</dbReference>
<evidence type="ECO:0000313" key="7">
    <source>
        <dbReference type="EMBL" id="MDI1486058.1"/>
    </source>
</evidence>
<keyword evidence="2" id="KW-0808">Transferase</keyword>
<feature type="domain" description="Carbohydrate kinase FGGY N-terminal" evidence="5">
    <location>
        <begin position="32"/>
        <end position="301"/>
    </location>
</feature>
<gene>
    <name evidence="7" type="ORF">OHK93_004248</name>
</gene>
<dbReference type="SUPFAM" id="SSF53067">
    <property type="entry name" value="Actin-like ATPase domain"/>
    <property type="match status" value="2"/>
</dbReference>
<comment type="similarity">
    <text evidence="1">Belongs to the FGGY kinase family.</text>
</comment>
<dbReference type="InterPro" id="IPR043129">
    <property type="entry name" value="ATPase_NBD"/>
</dbReference>
<feature type="region of interest" description="Disordered" evidence="4">
    <location>
        <begin position="1"/>
        <end position="27"/>
    </location>
</feature>
<evidence type="ECO:0000256" key="1">
    <source>
        <dbReference type="ARBA" id="ARBA00009156"/>
    </source>
</evidence>
<name>A0AA43QGE5_9LECA</name>
<dbReference type="PANTHER" id="PTHR43435">
    <property type="entry name" value="RIBULOKINASE"/>
    <property type="match status" value="1"/>
</dbReference>
<keyword evidence="3" id="KW-0418">Kinase</keyword>
<feature type="compositionally biased region" description="Low complexity" evidence="4">
    <location>
        <begin position="1"/>
        <end position="16"/>
    </location>
</feature>
<dbReference type="GO" id="GO:0019150">
    <property type="term" value="F:D-ribulokinase activity"/>
    <property type="evidence" value="ECO:0007669"/>
    <property type="project" value="TreeGrafter"/>
</dbReference>
<evidence type="ECO:0000256" key="4">
    <source>
        <dbReference type="SAM" id="MobiDB-lite"/>
    </source>
</evidence>
<reference evidence="7" key="1">
    <citation type="journal article" date="2023" name="Genome Biol. Evol.">
        <title>First Whole Genome Sequence and Flow Cytometry Genome Size Data for the Lichen-Forming Fungus Ramalina farinacea (Ascomycota).</title>
        <authorList>
            <person name="Llewellyn T."/>
            <person name="Mian S."/>
            <person name="Hill R."/>
            <person name="Leitch I.J."/>
            <person name="Gaya E."/>
        </authorList>
    </citation>
    <scope>NUCLEOTIDE SEQUENCE</scope>
    <source>
        <strain evidence="7">LIQ254RAFAR</strain>
    </source>
</reference>
<dbReference type="Pfam" id="PF00370">
    <property type="entry name" value="FGGY_N"/>
    <property type="match status" value="1"/>
</dbReference>
<dbReference type="GO" id="GO:0019321">
    <property type="term" value="P:pentose metabolic process"/>
    <property type="evidence" value="ECO:0007669"/>
    <property type="project" value="TreeGrafter"/>
</dbReference>
<dbReference type="Proteomes" id="UP001161017">
    <property type="component" value="Unassembled WGS sequence"/>
</dbReference>
<dbReference type="NCBIfam" id="TIGR01315">
    <property type="entry name" value="5C_CHO_kinase"/>
    <property type="match status" value="1"/>
</dbReference>
<dbReference type="Gene3D" id="1.20.58.2240">
    <property type="match status" value="1"/>
</dbReference>
<dbReference type="InterPro" id="IPR018485">
    <property type="entry name" value="FGGY_C"/>
</dbReference>
<organism evidence="7 8">
    <name type="scientific">Ramalina farinacea</name>
    <dbReference type="NCBI Taxonomy" id="258253"/>
    <lineage>
        <taxon>Eukaryota</taxon>
        <taxon>Fungi</taxon>
        <taxon>Dikarya</taxon>
        <taxon>Ascomycota</taxon>
        <taxon>Pezizomycotina</taxon>
        <taxon>Lecanoromycetes</taxon>
        <taxon>OSLEUM clade</taxon>
        <taxon>Lecanoromycetidae</taxon>
        <taxon>Lecanorales</taxon>
        <taxon>Lecanorineae</taxon>
        <taxon>Ramalinaceae</taxon>
        <taxon>Ramalina</taxon>
    </lineage>
</organism>
<evidence type="ECO:0000313" key="8">
    <source>
        <dbReference type="Proteomes" id="UP001161017"/>
    </source>
</evidence>
<dbReference type="PANTHER" id="PTHR43435:SF4">
    <property type="entry name" value="FGGY CARBOHYDRATE KINASE DOMAIN-CONTAINING PROTEIN"/>
    <property type="match status" value="1"/>
</dbReference>
<comment type="caution">
    <text evidence="7">The sequence shown here is derived from an EMBL/GenBank/DDBJ whole genome shotgun (WGS) entry which is preliminary data.</text>
</comment>
<dbReference type="Gene3D" id="3.30.420.40">
    <property type="match status" value="1"/>
</dbReference>
<proteinExistence type="inferred from homology"/>
<evidence type="ECO:0000256" key="3">
    <source>
        <dbReference type="ARBA" id="ARBA00022777"/>
    </source>
</evidence>
<sequence length="621" mass="68450">MSSLPFRQPFRQQSRQMSTDPHNELNPHTDHYIGIDVGTGSARACVIDSHGDIVGLASENIGLWQPEHGYYEQSTNDMWRCICQSVHRILNQHNIDPNTIRGIAFDATCSLAVFASDTDEPVSVTSPKYDNDRNVVLWLDHRPEEETKKINDTKHNLLRYVGGTMSIEMEIPKVLWLKNHMPKELFDRCKFYDLADALTHMATGNENRSFCSTVCKQGYVPVGVDGSVKGWQGDFLEAIGLGDLVKNDFERLGGVNKVNGTYRSAGEKCGTLCQKAASDMGLPAGIAVGSGVIDAYAGWVGTVGAKVNLKQSALSPDYASNDRNQAFTRIAAVAGTSTCHIAMSPKPVFVKGVWGPYRDVLIPGYWMAEGGQSATGELLKHILETHPAFQNAMSIADSYNTNIYDYLNEHLKDMQAKAKAPSVSYLGRHFFFYGDLFGNRSPIADPRMTGAAIGLSSDKTVDGLALYYYATMEFIALQTHQIIETMNQSGHQIKSIFMSGSQCQNRILMELMASACDMPVLIPQYVHAAVVHGAAMLGAKAASADKDGNTEPLWDIMDRMSKPGKAVEPTTDSHEKQLLKVKYKVFLEQCHSQQVYRKDVDDVVASWAKEGKSEIKRVPAA</sequence>
<dbReference type="AlphaFoldDB" id="A0AA43QGE5"/>
<dbReference type="EMBL" id="JAPUFD010000002">
    <property type="protein sequence ID" value="MDI1486058.1"/>
    <property type="molecule type" value="Genomic_DNA"/>
</dbReference>
<feature type="domain" description="Carbohydrate kinase FGGY C-terminal" evidence="6">
    <location>
        <begin position="331"/>
        <end position="542"/>
    </location>
</feature>
<dbReference type="Pfam" id="PF02782">
    <property type="entry name" value="FGGY_C"/>
    <property type="match status" value="1"/>
</dbReference>